<evidence type="ECO:0000256" key="1">
    <source>
        <dbReference type="SAM" id="MobiDB-lite"/>
    </source>
</evidence>
<keyword evidence="4" id="KW-1185">Reference proteome</keyword>
<protein>
    <recommendedName>
        <fullName evidence="2">DUF1707 domain-containing protein</fullName>
    </recommendedName>
</protein>
<organism evidence="3 4">
    <name type="scientific">Streptomyces lasiicapitis</name>
    <dbReference type="NCBI Taxonomy" id="1923961"/>
    <lineage>
        <taxon>Bacteria</taxon>
        <taxon>Bacillati</taxon>
        <taxon>Actinomycetota</taxon>
        <taxon>Actinomycetes</taxon>
        <taxon>Kitasatosporales</taxon>
        <taxon>Streptomycetaceae</taxon>
        <taxon>Streptomyces</taxon>
    </lineage>
</organism>
<evidence type="ECO:0000259" key="2">
    <source>
        <dbReference type="Pfam" id="PF08044"/>
    </source>
</evidence>
<feature type="domain" description="DUF1707" evidence="2">
    <location>
        <begin position="11"/>
        <end position="62"/>
    </location>
</feature>
<accession>A0ABQ2M475</accession>
<dbReference type="InterPro" id="IPR012551">
    <property type="entry name" value="DUF1707_SHOCT-like"/>
</dbReference>
<dbReference type="Proteomes" id="UP000656881">
    <property type="component" value="Unassembled WGS sequence"/>
</dbReference>
<evidence type="ECO:0000313" key="4">
    <source>
        <dbReference type="Proteomes" id="UP000656881"/>
    </source>
</evidence>
<sequence>MPTEPRENPNLRATEADREAVVERLQEAAADGRLGFEELDERLGLALSATTHGELVPLTADLTPAVLPSTAKPLVLDGGSHGLSRSGRWQVPPHITVHGGSGGATVDFTETECVLSEVGVEAHGDKGGVTLVVPDSWAVDSDEVDPGFGGVTNRTTAGHLPGSPLIRLTGTGGSGGLYVRHPSGRQRRRQQRT</sequence>
<reference evidence="4" key="1">
    <citation type="journal article" date="2019" name="Int. J. Syst. Evol. Microbiol.">
        <title>The Global Catalogue of Microorganisms (GCM) 10K type strain sequencing project: providing services to taxonomists for standard genome sequencing and annotation.</title>
        <authorList>
            <consortium name="The Broad Institute Genomics Platform"/>
            <consortium name="The Broad Institute Genome Sequencing Center for Infectious Disease"/>
            <person name="Wu L."/>
            <person name="Ma J."/>
        </authorList>
    </citation>
    <scope>NUCLEOTIDE SEQUENCE [LARGE SCALE GENOMIC DNA]</scope>
    <source>
        <strain evidence="4">CGMCC 4.7349</strain>
    </source>
</reference>
<feature type="region of interest" description="Disordered" evidence="1">
    <location>
        <begin position="154"/>
        <end position="193"/>
    </location>
</feature>
<dbReference type="EMBL" id="BMNG01000008">
    <property type="protein sequence ID" value="GGO46688.1"/>
    <property type="molecule type" value="Genomic_DNA"/>
</dbReference>
<dbReference type="PANTHER" id="PTHR40763:SF5">
    <property type="entry name" value="MEMBRANE PROTEIN"/>
    <property type="match status" value="1"/>
</dbReference>
<proteinExistence type="predicted"/>
<feature type="compositionally biased region" description="Basic residues" evidence="1">
    <location>
        <begin position="182"/>
        <end position="193"/>
    </location>
</feature>
<comment type="caution">
    <text evidence="3">The sequence shown here is derived from an EMBL/GenBank/DDBJ whole genome shotgun (WGS) entry which is preliminary data.</text>
</comment>
<dbReference type="RefSeq" id="WP_189174883.1">
    <property type="nucleotide sequence ID" value="NZ_BMNG01000008.1"/>
</dbReference>
<name>A0ABQ2M475_9ACTN</name>
<evidence type="ECO:0000313" key="3">
    <source>
        <dbReference type="EMBL" id="GGO46688.1"/>
    </source>
</evidence>
<dbReference type="Pfam" id="PF08044">
    <property type="entry name" value="DUF1707"/>
    <property type="match status" value="1"/>
</dbReference>
<gene>
    <name evidence="3" type="ORF">GCM10012286_38140</name>
</gene>
<dbReference type="PANTHER" id="PTHR40763">
    <property type="entry name" value="MEMBRANE PROTEIN-RELATED"/>
    <property type="match status" value="1"/>
</dbReference>